<accession>A0A934T0Z1</accession>
<organism evidence="2 3">
    <name type="scientific">Noviherbaspirillum pedocola</name>
    <dbReference type="NCBI Taxonomy" id="2801341"/>
    <lineage>
        <taxon>Bacteria</taxon>
        <taxon>Pseudomonadati</taxon>
        <taxon>Pseudomonadota</taxon>
        <taxon>Betaproteobacteria</taxon>
        <taxon>Burkholderiales</taxon>
        <taxon>Oxalobacteraceae</taxon>
        <taxon>Noviherbaspirillum</taxon>
    </lineage>
</organism>
<reference evidence="2" key="1">
    <citation type="submission" date="2021-01" db="EMBL/GenBank/DDBJ databases">
        <title>Genome sequence of strain Noviherbaspirillum sp. DKR-6.</title>
        <authorList>
            <person name="Chaudhary D.K."/>
        </authorList>
    </citation>
    <scope>NUCLEOTIDE SEQUENCE</scope>
    <source>
        <strain evidence="2">DKR-6</strain>
    </source>
</reference>
<keyword evidence="3" id="KW-1185">Reference proteome</keyword>
<dbReference type="SUPFAM" id="SSF111331">
    <property type="entry name" value="NAD kinase/diacylglycerol kinase-like"/>
    <property type="match status" value="1"/>
</dbReference>
<dbReference type="Proteomes" id="UP000622890">
    <property type="component" value="Unassembled WGS sequence"/>
</dbReference>
<name>A0A934T0Z1_9BURK</name>
<dbReference type="EMBL" id="JAEPBG010000009">
    <property type="protein sequence ID" value="MBK4736847.1"/>
    <property type="molecule type" value="Genomic_DNA"/>
</dbReference>
<dbReference type="GO" id="GO:0016301">
    <property type="term" value="F:kinase activity"/>
    <property type="evidence" value="ECO:0007669"/>
    <property type="project" value="UniProtKB-KW"/>
</dbReference>
<dbReference type="PANTHER" id="PTHR12358:SF54">
    <property type="entry name" value="SPHINGOSINE KINASE RELATED PROTEIN"/>
    <property type="match status" value="1"/>
</dbReference>
<proteinExistence type="predicted"/>
<evidence type="ECO:0000313" key="2">
    <source>
        <dbReference type="EMBL" id="MBK4736847.1"/>
    </source>
</evidence>
<dbReference type="Gene3D" id="3.40.50.10330">
    <property type="entry name" value="Probable inorganic polyphosphate/atp-NAD kinase, domain 1"/>
    <property type="match status" value="1"/>
</dbReference>
<keyword evidence="2" id="KW-0808">Transferase</keyword>
<dbReference type="AlphaFoldDB" id="A0A934T0Z1"/>
<comment type="caution">
    <text evidence="2">The sequence shown here is derived from an EMBL/GenBank/DDBJ whole genome shotgun (WGS) entry which is preliminary data.</text>
</comment>
<evidence type="ECO:0000313" key="3">
    <source>
        <dbReference type="Proteomes" id="UP000622890"/>
    </source>
</evidence>
<dbReference type="PROSITE" id="PS50146">
    <property type="entry name" value="DAGK"/>
    <property type="match status" value="1"/>
</dbReference>
<gene>
    <name evidence="2" type="ORF">JJB74_19675</name>
</gene>
<dbReference type="InterPro" id="IPR001206">
    <property type="entry name" value="Diacylglycerol_kinase_cat_dom"/>
</dbReference>
<keyword evidence="2" id="KW-0418">Kinase</keyword>
<dbReference type="InterPro" id="IPR050187">
    <property type="entry name" value="Lipid_Phosphate_FormReg"/>
</dbReference>
<evidence type="ECO:0000259" key="1">
    <source>
        <dbReference type="PROSITE" id="PS50146"/>
    </source>
</evidence>
<feature type="domain" description="DAGKc" evidence="1">
    <location>
        <begin position="7"/>
        <end position="140"/>
    </location>
</feature>
<dbReference type="PANTHER" id="PTHR12358">
    <property type="entry name" value="SPHINGOSINE KINASE"/>
    <property type="match status" value="1"/>
</dbReference>
<dbReference type="Pfam" id="PF00781">
    <property type="entry name" value="DAGK_cat"/>
    <property type="match status" value="1"/>
</dbReference>
<dbReference type="SMART" id="SM00046">
    <property type="entry name" value="DAGKc"/>
    <property type="match status" value="1"/>
</dbReference>
<dbReference type="Gene3D" id="2.60.200.40">
    <property type="match status" value="1"/>
</dbReference>
<sequence>MGKEMPSMSQPLFILQNAASGKHRIREVHAALERVLGGARREYQLTLVRHRRELGNAVRSVLQRATEREGAIVVAGGDGTINTVANAVLPTGLPFGVLPQGTFNYFGRSHGIPEDTDAAVRLLLSAKPQPVQVGLVNDRVILVNASLGLYPKLLEDRETAKREFGRSRVVAYLSGLIGLLRERNALQLQMETRGRRILMKTPTLFIGNNRLQMESLGMREAPDIGTGRMVALALRPVGRMSLLKLALFGALGSLGSAREVLSFGTDALTVRHEGRDAHPIKLAVDGEILQLQPPLRFEVSSQPLYLLKPLPAHCDAQ</sequence>
<protein>
    <submittedName>
        <fullName evidence="2">Diacylglycerol kinase</fullName>
    </submittedName>
</protein>
<dbReference type="InterPro" id="IPR016064">
    <property type="entry name" value="NAD/diacylglycerol_kinase_sf"/>
</dbReference>
<dbReference type="InterPro" id="IPR017438">
    <property type="entry name" value="ATP-NAD_kinase_N"/>
</dbReference>